<feature type="transmembrane region" description="Helical" evidence="1">
    <location>
        <begin position="130"/>
        <end position="151"/>
    </location>
</feature>
<name>A0A7X5V4T5_9SPHN</name>
<feature type="transmembrane region" description="Helical" evidence="1">
    <location>
        <begin position="89"/>
        <end position="109"/>
    </location>
</feature>
<dbReference type="EMBL" id="JAASQV010000006">
    <property type="protein sequence ID" value="NIJ67291.1"/>
    <property type="molecule type" value="Genomic_DNA"/>
</dbReference>
<dbReference type="Proteomes" id="UP000564677">
    <property type="component" value="Unassembled WGS sequence"/>
</dbReference>
<evidence type="ECO:0000313" key="2">
    <source>
        <dbReference type="EMBL" id="NIJ67291.1"/>
    </source>
</evidence>
<dbReference type="AlphaFoldDB" id="A0A7X5V4T5"/>
<dbReference type="RefSeq" id="WP_126002493.1">
    <property type="nucleotide sequence ID" value="NZ_JAASQV010000006.1"/>
</dbReference>
<keyword evidence="1" id="KW-1133">Transmembrane helix</keyword>
<keyword evidence="1" id="KW-0812">Transmembrane</keyword>
<keyword evidence="3" id="KW-1185">Reference proteome</keyword>
<evidence type="ECO:0000256" key="1">
    <source>
        <dbReference type="SAM" id="Phobius"/>
    </source>
</evidence>
<sequence length="152" mass="16321">MLIRATAFPYRRPGCPHCGHLINHWPRDSNLESCQLCLRPMILLRRPTDWNGPKRLRGLLDIGFALYGLLTIGLVAVFIVTGLSPHGFAKAISVLLFIIGTVLATDGVLGLRSGMDRTGKRLRVGRSARVVAGGKLAAGAAAILLLCIGLTL</sequence>
<protein>
    <submittedName>
        <fullName evidence="2">Uncharacterized protein</fullName>
    </submittedName>
</protein>
<comment type="caution">
    <text evidence="2">The sequence shown here is derived from an EMBL/GenBank/DDBJ whole genome shotgun (WGS) entry which is preliminary data.</text>
</comment>
<keyword evidence="1" id="KW-0472">Membrane</keyword>
<proteinExistence type="predicted"/>
<feature type="transmembrane region" description="Helical" evidence="1">
    <location>
        <begin position="64"/>
        <end position="83"/>
    </location>
</feature>
<gene>
    <name evidence="2" type="ORF">FHR20_004273</name>
</gene>
<accession>A0A7X5V4T5</accession>
<reference evidence="2 3" key="1">
    <citation type="submission" date="2020-03" db="EMBL/GenBank/DDBJ databases">
        <title>Genomic Encyclopedia of Type Strains, Phase IV (KMG-IV): sequencing the most valuable type-strain genomes for metagenomic binning, comparative biology and taxonomic classification.</title>
        <authorList>
            <person name="Goeker M."/>
        </authorList>
    </citation>
    <scope>NUCLEOTIDE SEQUENCE [LARGE SCALE GENOMIC DNA]</scope>
    <source>
        <strain evidence="2 3">DSM 4733</strain>
    </source>
</reference>
<evidence type="ECO:0000313" key="3">
    <source>
        <dbReference type="Proteomes" id="UP000564677"/>
    </source>
</evidence>
<organism evidence="2 3">
    <name type="scientific">Sphingomonas leidyi</name>
    <dbReference type="NCBI Taxonomy" id="68569"/>
    <lineage>
        <taxon>Bacteria</taxon>
        <taxon>Pseudomonadati</taxon>
        <taxon>Pseudomonadota</taxon>
        <taxon>Alphaproteobacteria</taxon>
        <taxon>Sphingomonadales</taxon>
        <taxon>Sphingomonadaceae</taxon>
        <taxon>Sphingomonas</taxon>
    </lineage>
</organism>